<evidence type="ECO:0000313" key="10">
    <source>
        <dbReference type="Proteomes" id="UP000199516"/>
    </source>
</evidence>
<comment type="subcellular location">
    <subcellularLocation>
        <location evidence="1 7">Cytoplasm</location>
    </subcellularLocation>
</comment>
<comment type="function">
    <text evidence="7">Plays a role in the regulation of phosphate uptake.</text>
</comment>
<evidence type="ECO:0000256" key="4">
    <source>
        <dbReference type="ARBA" id="ARBA00022448"/>
    </source>
</evidence>
<protein>
    <recommendedName>
        <fullName evidence="7">Phosphate-specific transport system accessory protein PhoU</fullName>
    </recommendedName>
</protein>
<dbReference type="NCBIfam" id="TIGR02135">
    <property type="entry name" value="phoU_full"/>
    <property type="match status" value="1"/>
</dbReference>
<dbReference type="AlphaFoldDB" id="A0A1I2CSR6"/>
<dbReference type="InterPro" id="IPR038078">
    <property type="entry name" value="PhoU-like_sf"/>
</dbReference>
<proteinExistence type="inferred from homology"/>
<name>A0A1I2CSR6_9BACI</name>
<comment type="similarity">
    <text evidence="2 7">Belongs to the PhoU family.</text>
</comment>
<dbReference type="STRING" id="930128.SAMN05192532_103182"/>
<keyword evidence="4 7" id="KW-0813">Transport</keyword>
<dbReference type="GO" id="GO:0045936">
    <property type="term" value="P:negative regulation of phosphate metabolic process"/>
    <property type="evidence" value="ECO:0007669"/>
    <property type="project" value="InterPro"/>
</dbReference>
<dbReference type="Gene3D" id="1.20.58.220">
    <property type="entry name" value="Phosphate transport system protein phou homolog 2, domain 2"/>
    <property type="match status" value="1"/>
</dbReference>
<evidence type="ECO:0000256" key="2">
    <source>
        <dbReference type="ARBA" id="ARBA00008107"/>
    </source>
</evidence>
<evidence type="ECO:0000256" key="7">
    <source>
        <dbReference type="PIRNR" id="PIRNR003107"/>
    </source>
</evidence>
<dbReference type="Proteomes" id="UP000199516">
    <property type="component" value="Unassembled WGS sequence"/>
</dbReference>
<dbReference type="OrthoDB" id="9814256at2"/>
<evidence type="ECO:0000256" key="3">
    <source>
        <dbReference type="ARBA" id="ARBA00011738"/>
    </source>
</evidence>
<feature type="domain" description="PhoU" evidence="8">
    <location>
        <begin position="121"/>
        <end position="204"/>
    </location>
</feature>
<dbReference type="PANTHER" id="PTHR42930">
    <property type="entry name" value="PHOSPHATE-SPECIFIC TRANSPORT SYSTEM ACCESSORY PROTEIN PHOU"/>
    <property type="match status" value="1"/>
</dbReference>
<evidence type="ECO:0000259" key="8">
    <source>
        <dbReference type="Pfam" id="PF01895"/>
    </source>
</evidence>
<reference evidence="9 10" key="1">
    <citation type="submission" date="2016-10" db="EMBL/GenBank/DDBJ databases">
        <authorList>
            <person name="de Groot N.N."/>
        </authorList>
    </citation>
    <scope>NUCLEOTIDE SEQUENCE [LARGE SCALE GENOMIC DNA]</scope>
    <source>
        <strain evidence="9 10">DSM 23995</strain>
    </source>
</reference>
<dbReference type="PIRSF" id="PIRSF003107">
    <property type="entry name" value="PhoU"/>
    <property type="match status" value="1"/>
</dbReference>
<dbReference type="GO" id="GO:0006817">
    <property type="term" value="P:phosphate ion transport"/>
    <property type="evidence" value="ECO:0007669"/>
    <property type="project" value="UniProtKB-KW"/>
</dbReference>
<dbReference type="InterPro" id="IPR026022">
    <property type="entry name" value="PhoU_dom"/>
</dbReference>
<dbReference type="Pfam" id="PF01895">
    <property type="entry name" value="PhoU"/>
    <property type="match status" value="2"/>
</dbReference>
<evidence type="ECO:0000256" key="5">
    <source>
        <dbReference type="ARBA" id="ARBA00022490"/>
    </source>
</evidence>
<comment type="subunit">
    <text evidence="3 7">Homodimer.</text>
</comment>
<evidence type="ECO:0000256" key="6">
    <source>
        <dbReference type="ARBA" id="ARBA00022592"/>
    </source>
</evidence>
<feature type="domain" description="PhoU" evidence="8">
    <location>
        <begin position="18"/>
        <end position="105"/>
    </location>
</feature>
<keyword evidence="6 7" id="KW-0592">Phosphate transport</keyword>
<keyword evidence="10" id="KW-1185">Reference proteome</keyword>
<evidence type="ECO:0000313" key="9">
    <source>
        <dbReference type="EMBL" id="SFE71387.1"/>
    </source>
</evidence>
<organism evidence="9 10">
    <name type="scientific">Alteribacillus iranensis</name>
    <dbReference type="NCBI Taxonomy" id="930128"/>
    <lineage>
        <taxon>Bacteria</taxon>
        <taxon>Bacillati</taxon>
        <taxon>Bacillota</taxon>
        <taxon>Bacilli</taxon>
        <taxon>Bacillales</taxon>
        <taxon>Bacillaceae</taxon>
        <taxon>Alteribacillus</taxon>
    </lineage>
</organism>
<dbReference type="EMBL" id="FONT01000003">
    <property type="protein sequence ID" value="SFE71387.1"/>
    <property type="molecule type" value="Genomic_DNA"/>
</dbReference>
<dbReference type="RefSeq" id="WP_091660325.1">
    <property type="nucleotide sequence ID" value="NZ_FONT01000003.1"/>
</dbReference>
<accession>A0A1I2CSR6</accession>
<dbReference type="GO" id="GO:0005737">
    <property type="term" value="C:cytoplasm"/>
    <property type="evidence" value="ECO:0007669"/>
    <property type="project" value="UniProtKB-SubCell"/>
</dbReference>
<sequence length="216" mass="24538">MGVRGLYDRELNELKEDILSMGDQVVLAFSQALSFLETREVSRINTFITDDEKVNKSELAIHDKVTMMIARQQPVATDLRVAIAALKIASDMERIGDLAVDIGKAAKRLSEETKIEDIQDIREMATIAEEMLTSVFEAYKNRDLMQAQQVAVMDDKVDDLYSRFIKKLFTSTDLLGVEQTTQLAFVGRYVERIADYATNLAEWVVYETNGKHFDLN</sequence>
<evidence type="ECO:0000256" key="1">
    <source>
        <dbReference type="ARBA" id="ARBA00004496"/>
    </source>
</evidence>
<dbReference type="SUPFAM" id="SSF109755">
    <property type="entry name" value="PhoU-like"/>
    <property type="match status" value="1"/>
</dbReference>
<keyword evidence="5 7" id="KW-0963">Cytoplasm</keyword>
<dbReference type="InterPro" id="IPR028366">
    <property type="entry name" value="PhoU"/>
</dbReference>
<dbReference type="GO" id="GO:0030643">
    <property type="term" value="P:intracellular phosphate ion homeostasis"/>
    <property type="evidence" value="ECO:0007669"/>
    <property type="project" value="InterPro"/>
</dbReference>
<dbReference type="FunFam" id="1.20.58.220:FF:000004">
    <property type="entry name" value="Phosphate-specific transport system accessory protein PhoU"/>
    <property type="match status" value="1"/>
</dbReference>
<gene>
    <name evidence="9" type="ORF">SAMN05192532_103182</name>
</gene>
<dbReference type="PANTHER" id="PTHR42930:SF3">
    <property type="entry name" value="PHOSPHATE-SPECIFIC TRANSPORT SYSTEM ACCESSORY PROTEIN PHOU"/>
    <property type="match status" value="1"/>
</dbReference>